<dbReference type="EMBL" id="FPBD01000002">
    <property type="protein sequence ID" value="SFT57719.1"/>
    <property type="molecule type" value="Genomic_DNA"/>
</dbReference>
<evidence type="ECO:0008006" key="3">
    <source>
        <dbReference type="Google" id="ProtNLM"/>
    </source>
</evidence>
<evidence type="ECO:0000313" key="1">
    <source>
        <dbReference type="EMBL" id="SFT57719.1"/>
    </source>
</evidence>
<sequence length="200" mass="23101">MDDDQIPHSPDFDELDRLAPNKAGRRNLLFALIGNINYSWSNNESTFIYILQHLMETDELTATLVFGTLNTTRARVDLIERLADAKLKDDTLKKKLRRILRIFNESTRLRNEFSHATFRQNQQGEITHTHSMRIQRKNGQIQLGEIKALDDARIAQMGKAIEKLVKLNREIWAFIPELQHAMSQAADKPQHQGSPQFQPS</sequence>
<keyword evidence="2" id="KW-1185">Reference proteome</keyword>
<dbReference type="Proteomes" id="UP000183371">
    <property type="component" value="Unassembled WGS sequence"/>
</dbReference>
<organism evidence="1 2">
    <name type="scientific">Pseudovibrio denitrificans</name>
    <dbReference type="NCBI Taxonomy" id="258256"/>
    <lineage>
        <taxon>Bacteria</taxon>
        <taxon>Pseudomonadati</taxon>
        <taxon>Pseudomonadota</taxon>
        <taxon>Alphaproteobacteria</taxon>
        <taxon>Hyphomicrobiales</taxon>
        <taxon>Stappiaceae</taxon>
        <taxon>Pseudovibrio</taxon>
    </lineage>
</organism>
<gene>
    <name evidence="1" type="ORF">SAMN05444141_10273</name>
</gene>
<dbReference type="AlphaFoldDB" id="A0A1I6Z4Y2"/>
<reference evidence="2" key="1">
    <citation type="submission" date="2016-10" db="EMBL/GenBank/DDBJ databases">
        <authorList>
            <person name="Varghese N."/>
            <person name="Submissions S."/>
        </authorList>
    </citation>
    <scope>NUCLEOTIDE SEQUENCE [LARGE SCALE GENOMIC DNA]</scope>
    <source>
        <strain evidence="2">DSM 17465</strain>
    </source>
</reference>
<accession>A0A1I6Z4Y2</accession>
<protein>
    <recommendedName>
        <fullName evidence="3">Cthe-2314-like HEPN domain-containing protein</fullName>
    </recommendedName>
</protein>
<proteinExistence type="predicted"/>
<dbReference type="RefSeq" id="WP_054784624.1">
    <property type="nucleotide sequence ID" value="NZ_FPBD01000002.1"/>
</dbReference>
<name>A0A1I6Z4Y2_9HYPH</name>
<evidence type="ECO:0000313" key="2">
    <source>
        <dbReference type="Proteomes" id="UP000183371"/>
    </source>
</evidence>